<organism evidence="13 14">
    <name type="scientific">Lepisosteus oculatus</name>
    <name type="common">Spotted gar</name>
    <dbReference type="NCBI Taxonomy" id="7918"/>
    <lineage>
        <taxon>Eukaryota</taxon>
        <taxon>Metazoa</taxon>
        <taxon>Chordata</taxon>
        <taxon>Craniata</taxon>
        <taxon>Vertebrata</taxon>
        <taxon>Euteleostomi</taxon>
        <taxon>Actinopterygii</taxon>
        <taxon>Neopterygii</taxon>
        <taxon>Holostei</taxon>
        <taxon>Semionotiformes</taxon>
        <taxon>Lepisosteidae</taxon>
        <taxon>Lepisosteus</taxon>
    </lineage>
</organism>
<dbReference type="InterPro" id="IPR040180">
    <property type="entry name" value="Neuregulin"/>
</dbReference>
<evidence type="ECO:0000313" key="14">
    <source>
        <dbReference type="Proteomes" id="UP000018468"/>
    </source>
</evidence>
<dbReference type="Proteomes" id="UP000018468">
    <property type="component" value="Linkage group LG5"/>
</dbReference>
<dbReference type="GO" id="GO:0005886">
    <property type="term" value="C:plasma membrane"/>
    <property type="evidence" value="ECO:0007669"/>
    <property type="project" value="UniProtKB-SubCell"/>
</dbReference>
<evidence type="ECO:0000256" key="8">
    <source>
        <dbReference type="ARBA" id="ARBA00023030"/>
    </source>
</evidence>
<proteinExistence type="predicted"/>
<dbReference type="EMBL" id="AHAT01023199">
    <property type="status" value="NOT_ANNOTATED_CDS"/>
    <property type="molecule type" value="Genomic_DNA"/>
</dbReference>
<accession>W5N5L8</accession>
<keyword evidence="10" id="KW-1015">Disulfide bond</keyword>
<dbReference type="HOGENOM" id="CLU_674337_0_0_1"/>
<dbReference type="EMBL" id="AHAT01023200">
    <property type="status" value="NOT_ANNOTATED_CDS"/>
    <property type="molecule type" value="Genomic_DNA"/>
</dbReference>
<dbReference type="Ensembl" id="ENSLOCT00000015957.1">
    <property type="protein sequence ID" value="ENSLOCP00000015927.1"/>
    <property type="gene ID" value="ENSLOCG00000012932.1"/>
</dbReference>
<feature type="compositionally biased region" description="Polar residues" evidence="11">
    <location>
        <begin position="95"/>
        <end position="112"/>
    </location>
</feature>
<dbReference type="GO" id="GO:0008083">
    <property type="term" value="F:growth factor activity"/>
    <property type="evidence" value="ECO:0007669"/>
    <property type="project" value="UniProtKB-KW"/>
</dbReference>
<reference evidence="14" key="1">
    <citation type="submission" date="2011-12" db="EMBL/GenBank/DDBJ databases">
        <title>The Draft Genome of Lepisosteus oculatus.</title>
        <authorList>
            <consortium name="The Broad Institute Genome Assembly &amp; Analysis Group"/>
            <consortium name="Computational R&amp;D Group"/>
            <consortium name="and Sequencing Platform"/>
            <person name="Di Palma F."/>
            <person name="Alfoldi J."/>
            <person name="Johnson J."/>
            <person name="Berlin A."/>
            <person name="Gnerre S."/>
            <person name="Jaffe D."/>
            <person name="MacCallum I."/>
            <person name="Young S."/>
            <person name="Walker B.J."/>
            <person name="Lander E.S."/>
            <person name="Lindblad-Toh K."/>
        </authorList>
    </citation>
    <scope>NUCLEOTIDE SEQUENCE [LARGE SCALE GENOMIC DNA]</scope>
</reference>
<feature type="compositionally biased region" description="Low complexity" evidence="11">
    <location>
        <begin position="153"/>
        <end position="162"/>
    </location>
</feature>
<reference evidence="13" key="2">
    <citation type="submission" date="2025-08" db="UniProtKB">
        <authorList>
            <consortium name="Ensembl"/>
        </authorList>
    </citation>
    <scope>IDENTIFICATION</scope>
</reference>
<dbReference type="PANTHER" id="PTHR11100">
    <property type="entry name" value="HEREGULIN-NEUREGULIN FAMILY MEMBER"/>
    <property type="match status" value="1"/>
</dbReference>
<dbReference type="GO" id="GO:0005576">
    <property type="term" value="C:extracellular region"/>
    <property type="evidence" value="ECO:0007669"/>
    <property type="project" value="UniProtKB-SubCell"/>
</dbReference>
<evidence type="ECO:0000256" key="2">
    <source>
        <dbReference type="ARBA" id="ARBA00004613"/>
    </source>
</evidence>
<keyword evidence="4" id="KW-0964">Secreted</keyword>
<dbReference type="Bgee" id="ENSLOCG00000012932">
    <property type="expression patterns" value="Expressed in brain and 3 other cell types or tissues"/>
</dbReference>
<feature type="transmembrane region" description="Helical" evidence="12">
    <location>
        <begin position="20"/>
        <end position="43"/>
    </location>
</feature>
<evidence type="ECO:0000256" key="4">
    <source>
        <dbReference type="ARBA" id="ARBA00022525"/>
    </source>
</evidence>
<sequence length="367" mass="40089">TLIFIFSSWLTESEEVYKRQVLSISCIAIGISLLGTLCVAFYCRNKRQREKLQAHLKESRSLKSYSANMSGLMSKTSLRPQCGLQLQSYCKGHGSSPTLGGSVRESSFSQSRAAPPCHSRVPATGKPHRSSSLSHSPDQRSRPIHRSAPRRTPPLTRGRLNPIGGTRDSGPAYQHLQEVELSEREAETQRGSNQIQDLHYMHHYNLRVKWFRPVDLVCAFLSIKGTPFGHGTPPPPVRACSIPIIPSVLGQDDISCMQKGDISEGSCSSMPLPCLLSSVVDSIHAVIIAGGQQEAVALLLEAAQEQLRVLAHAHRKLEDSSPSPMMACETACFLSPITAGGVPQTNPPETQLMNPSEPHRDSSQPCQ</sequence>
<evidence type="ECO:0000256" key="9">
    <source>
        <dbReference type="ARBA" id="ARBA00023136"/>
    </source>
</evidence>
<dbReference type="PANTHER" id="PTHR11100:SF18">
    <property type="entry name" value="PRO-NEUREGULIN-3, MEMBRANE-BOUND ISOFORM"/>
    <property type="match status" value="1"/>
</dbReference>
<evidence type="ECO:0000256" key="3">
    <source>
        <dbReference type="ARBA" id="ARBA00022475"/>
    </source>
</evidence>
<evidence type="ECO:0000256" key="6">
    <source>
        <dbReference type="ARBA" id="ARBA00022692"/>
    </source>
</evidence>
<evidence type="ECO:0000313" key="13">
    <source>
        <dbReference type="Ensembl" id="ENSLOCP00000015927.1"/>
    </source>
</evidence>
<keyword evidence="6 12" id="KW-0812">Transmembrane</keyword>
<keyword evidence="9 12" id="KW-0472">Membrane</keyword>
<feature type="region of interest" description="Disordered" evidence="11">
    <location>
        <begin position="95"/>
        <end position="171"/>
    </location>
</feature>
<dbReference type="GeneTree" id="ENSGT00940000156754"/>
<dbReference type="GO" id="GO:0007399">
    <property type="term" value="P:nervous system development"/>
    <property type="evidence" value="ECO:0007669"/>
    <property type="project" value="InterPro"/>
</dbReference>
<dbReference type="AlphaFoldDB" id="W5N5L8"/>
<keyword evidence="14" id="KW-1185">Reference proteome</keyword>
<feature type="compositionally biased region" description="Polar residues" evidence="11">
    <location>
        <begin position="343"/>
        <end position="354"/>
    </location>
</feature>
<evidence type="ECO:0000256" key="7">
    <source>
        <dbReference type="ARBA" id="ARBA00022989"/>
    </source>
</evidence>
<evidence type="ECO:0000256" key="5">
    <source>
        <dbReference type="ARBA" id="ARBA00022536"/>
    </source>
</evidence>
<keyword evidence="7 12" id="KW-1133">Transmembrane helix</keyword>
<evidence type="ECO:0000256" key="1">
    <source>
        <dbReference type="ARBA" id="ARBA00004251"/>
    </source>
</evidence>
<evidence type="ECO:0000256" key="10">
    <source>
        <dbReference type="ARBA" id="ARBA00023157"/>
    </source>
</evidence>
<comment type="subcellular location">
    <subcellularLocation>
        <location evidence="1">Cell membrane</location>
        <topology evidence="1">Single-pass type I membrane protein</topology>
    </subcellularLocation>
    <subcellularLocation>
        <location evidence="2">Secreted</location>
    </subcellularLocation>
</comment>
<keyword evidence="8" id="KW-0339">Growth factor</keyword>
<evidence type="ECO:0000256" key="11">
    <source>
        <dbReference type="SAM" id="MobiDB-lite"/>
    </source>
</evidence>
<keyword evidence="3" id="KW-1003">Cell membrane</keyword>
<protein>
    <submittedName>
        <fullName evidence="13">Uncharacterized protein</fullName>
    </submittedName>
</protein>
<feature type="region of interest" description="Disordered" evidence="11">
    <location>
        <begin position="339"/>
        <end position="367"/>
    </location>
</feature>
<feature type="compositionally biased region" description="Basic and acidic residues" evidence="11">
    <location>
        <begin position="357"/>
        <end position="367"/>
    </location>
</feature>
<reference evidence="13" key="3">
    <citation type="submission" date="2025-09" db="UniProtKB">
        <authorList>
            <consortium name="Ensembl"/>
        </authorList>
    </citation>
    <scope>IDENTIFICATION</scope>
</reference>
<keyword evidence="5" id="KW-0245">EGF-like domain</keyword>
<name>W5N5L8_LEPOC</name>
<evidence type="ECO:0000256" key="12">
    <source>
        <dbReference type="SAM" id="Phobius"/>
    </source>
</evidence>